<protein>
    <submittedName>
        <fullName evidence="2 3">Uncharacterized protein</fullName>
    </submittedName>
</protein>
<sequence>MGIMLLSISNLISSWLIRYIMLLSQEDSKADEEALRSPCLGWNVRVKIIQTNQRSNDWMLECFLLSAQLWSFVALLGGSNEADTRKLLHQDTILHLNQLYNSLYQFIVERIRPQNFKK</sequence>
<dbReference type="Proteomes" id="UP000015101">
    <property type="component" value="Unassembled WGS sequence"/>
</dbReference>
<reference evidence="3" key="3">
    <citation type="submission" date="2015-06" db="UniProtKB">
        <authorList>
            <consortium name="EnsemblMetazoa"/>
        </authorList>
    </citation>
    <scope>IDENTIFICATION</scope>
</reference>
<name>T1EV52_HELRO</name>
<keyword evidence="4" id="KW-1185">Reference proteome</keyword>
<evidence type="ECO:0000256" key="1">
    <source>
        <dbReference type="SAM" id="SignalP"/>
    </source>
</evidence>
<accession>T1EV52</accession>
<dbReference type="InParanoid" id="T1EV52"/>
<evidence type="ECO:0000313" key="4">
    <source>
        <dbReference type="Proteomes" id="UP000015101"/>
    </source>
</evidence>
<gene>
    <name evidence="3" type="primary">20200452</name>
    <name evidence="2" type="ORF">HELRODRAFT_164232</name>
</gene>
<organism evidence="3 4">
    <name type="scientific">Helobdella robusta</name>
    <name type="common">Californian leech</name>
    <dbReference type="NCBI Taxonomy" id="6412"/>
    <lineage>
        <taxon>Eukaryota</taxon>
        <taxon>Metazoa</taxon>
        <taxon>Spiralia</taxon>
        <taxon>Lophotrochozoa</taxon>
        <taxon>Annelida</taxon>
        <taxon>Clitellata</taxon>
        <taxon>Hirudinea</taxon>
        <taxon>Rhynchobdellida</taxon>
        <taxon>Glossiphoniidae</taxon>
        <taxon>Helobdella</taxon>
    </lineage>
</organism>
<dbReference type="EMBL" id="KB097571">
    <property type="protein sequence ID" value="ESN94400.1"/>
    <property type="molecule type" value="Genomic_DNA"/>
</dbReference>
<feature type="signal peptide" evidence="1">
    <location>
        <begin position="1"/>
        <end position="30"/>
    </location>
</feature>
<dbReference type="HOGENOM" id="CLU_2075705_0_0_1"/>
<dbReference type="GeneID" id="20200452"/>
<dbReference type="CTD" id="20200452"/>
<dbReference type="KEGG" id="hro:HELRODRAFT_164232"/>
<keyword evidence="1" id="KW-0732">Signal</keyword>
<proteinExistence type="predicted"/>
<dbReference type="EMBL" id="AMQM01001601">
    <property type="status" value="NOT_ANNOTATED_CDS"/>
    <property type="molecule type" value="Genomic_DNA"/>
</dbReference>
<evidence type="ECO:0000313" key="2">
    <source>
        <dbReference type="EMBL" id="ESN94400.1"/>
    </source>
</evidence>
<reference evidence="2 4" key="2">
    <citation type="journal article" date="2013" name="Nature">
        <title>Insights into bilaterian evolution from three spiralian genomes.</title>
        <authorList>
            <person name="Simakov O."/>
            <person name="Marletaz F."/>
            <person name="Cho S.J."/>
            <person name="Edsinger-Gonzales E."/>
            <person name="Havlak P."/>
            <person name="Hellsten U."/>
            <person name="Kuo D.H."/>
            <person name="Larsson T."/>
            <person name="Lv J."/>
            <person name="Arendt D."/>
            <person name="Savage R."/>
            <person name="Osoegawa K."/>
            <person name="de Jong P."/>
            <person name="Grimwood J."/>
            <person name="Chapman J.A."/>
            <person name="Shapiro H."/>
            <person name="Aerts A."/>
            <person name="Otillar R.P."/>
            <person name="Terry A.Y."/>
            <person name="Boore J.L."/>
            <person name="Grigoriev I.V."/>
            <person name="Lindberg D.R."/>
            <person name="Seaver E.C."/>
            <person name="Weisblat D.A."/>
            <person name="Putnam N.H."/>
            <person name="Rokhsar D.S."/>
        </authorList>
    </citation>
    <scope>NUCLEOTIDE SEQUENCE</scope>
</reference>
<reference evidence="4" key="1">
    <citation type="submission" date="2012-12" db="EMBL/GenBank/DDBJ databases">
        <authorList>
            <person name="Hellsten U."/>
            <person name="Grimwood J."/>
            <person name="Chapman J.A."/>
            <person name="Shapiro H."/>
            <person name="Aerts A."/>
            <person name="Otillar R.P."/>
            <person name="Terry A.Y."/>
            <person name="Boore J.L."/>
            <person name="Simakov O."/>
            <person name="Marletaz F."/>
            <person name="Cho S.-J."/>
            <person name="Edsinger-Gonzales E."/>
            <person name="Havlak P."/>
            <person name="Kuo D.-H."/>
            <person name="Larsson T."/>
            <person name="Lv J."/>
            <person name="Arendt D."/>
            <person name="Savage R."/>
            <person name="Osoegawa K."/>
            <person name="de Jong P."/>
            <person name="Lindberg D.R."/>
            <person name="Seaver E.C."/>
            <person name="Weisblat D.A."/>
            <person name="Putnam N.H."/>
            <person name="Grigoriev I.V."/>
            <person name="Rokhsar D.S."/>
        </authorList>
    </citation>
    <scope>NUCLEOTIDE SEQUENCE</scope>
</reference>
<dbReference type="RefSeq" id="XP_009027474.1">
    <property type="nucleotide sequence ID" value="XM_009029226.1"/>
</dbReference>
<dbReference type="EnsemblMetazoa" id="HelroT164232">
    <property type="protein sequence ID" value="HelroP164232"/>
    <property type="gene ID" value="HelroG164232"/>
</dbReference>
<feature type="chain" id="PRO_5010980046" evidence="1">
    <location>
        <begin position="31"/>
        <end position="118"/>
    </location>
</feature>
<dbReference type="AlphaFoldDB" id="T1EV52"/>
<evidence type="ECO:0000313" key="3">
    <source>
        <dbReference type="EnsemblMetazoa" id="HelroP164232"/>
    </source>
</evidence>